<reference evidence="2" key="1">
    <citation type="submission" date="2022-07" db="EMBL/GenBank/DDBJ databases">
        <title>Bacterial species isolated from the porcine tonsil microbiota.</title>
        <authorList>
            <person name="Oliveira I.M.F."/>
        </authorList>
    </citation>
    <scope>NUCLEOTIDE SEQUENCE</scope>
    <source>
        <strain evidence="2">8QC2O2</strain>
    </source>
</reference>
<dbReference type="InterPro" id="IPR001387">
    <property type="entry name" value="Cro/C1-type_HTH"/>
</dbReference>
<proteinExistence type="predicted"/>
<comment type="caution">
    <text evidence="2">The sequence shown here is derived from an EMBL/GenBank/DDBJ whole genome shotgun (WGS) entry which is preliminary data.</text>
</comment>
<dbReference type="RefSeq" id="WP_218696817.1">
    <property type="nucleotide sequence ID" value="NZ_CP077960.1"/>
</dbReference>
<dbReference type="AlphaFoldDB" id="A0AAW5LKG3"/>
<dbReference type="EMBL" id="JANILD010000001">
    <property type="protein sequence ID" value="MCQ9302443.1"/>
    <property type="molecule type" value="Genomic_DNA"/>
</dbReference>
<dbReference type="Proteomes" id="UP001204068">
    <property type="component" value="Unassembled WGS sequence"/>
</dbReference>
<dbReference type="SMART" id="SM00530">
    <property type="entry name" value="HTH_XRE"/>
    <property type="match status" value="1"/>
</dbReference>
<protein>
    <submittedName>
        <fullName evidence="2">Helix-turn-helix domain-containing protein</fullName>
    </submittedName>
</protein>
<sequence>MCKLNQEEIINLGKFLKKLRNNKKKTTREVAEFMSYSQGHISGIENGKRGTPSETYIEDVITFLSDTFEEYNFNVDQLKEVTNNKIQLLKTNVNEKSKNNSMLGSFTDNGEAPNIMYMENNLGLKENTYFSIPINDLNFHLNDISNSKYYRKLKLTDIDRKHINDYINNYLINKIRIQLENVQSLYKQNLLDEKTHSKYSKELKELIKKLENPNDLKY</sequence>
<evidence type="ECO:0000259" key="1">
    <source>
        <dbReference type="PROSITE" id="PS50943"/>
    </source>
</evidence>
<dbReference type="Pfam" id="PF13560">
    <property type="entry name" value="HTH_31"/>
    <property type="match status" value="1"/>
</dbReference>
<organism evidence="2 3">
    <name type="scientific">Mammaliicoccus sciuri</name>
    <name type="common">Staphylococcus sciuri</name>
    <dbReference type="NCBI Taxonomy" id="1296"/>
    <lineage>
        <taxon>Bacteria</taxon>
        <taxon>Bacillati</taxon>
        <taxon>Bacillota</taxon>
        <taxon>Bacilli</taxon>
        <taxon>Bacillales</taxon>
        <taxon>Staphylococcaceae</taxon>
        <taxon>Mammaliicoccus</taxon>
    </lineage>
</organism>
<dbReference type="PROSITE" id="PS50943">
    <property type="entry name" value="HTH_CROC1"/>
    <property type="match status" value="1"/>
</dbReference>
<name>A0AAW5LKG3_MAMSC</name>
<dbReference type="CDD" id="cd00093">
    <property type="entry name" value="HTH_XRE"/>
    <property type="match status" value="1"/>
</dbReference>
<feature type="domain" description="HTH cro/C1-type" evidence="1">
    <location>
        <begin position="16"/>
        <end position="53"/>
    </location>
</feature>
<evidence type="ECO:0000313" key="2">
    <source>
        <dbReference type="EMBL" id="MCQ9302443.1"/>
    </source>
</evidence>
<accession>A0AAW5LKG3</accession>
<evidence type="ECO:0000313" key="3">
    <source>
        <dbReference type="Proteomes" id="UP001204068"/>
    </source>
</evidence>
<gene>
    <name evidence="2" type="ORF">NQ032_02270</name>
</gene>